<reference evidence="2 3" key="1">
    <citation type="submission" date="2017-09" db="EMBL/GenBank/DDBJ databases">
        <authorList>
            <consortium name="International Durum Wheat Genome Sequencing Consortium (IDWGSC)"/>
            <person name="Milanesi L."/>
        </authorList>
    </citation>
    <scope>NUCLEOTIDE SEQUENCE [LARGE SCALE GENOMIC DNA]</scope>
    <source>
        <strain evidence="3">cv. Svevo</strain>
    </source>
</reference>
<dbReference type="Pfam" id="PF03101">
    <property type="entry name" value="FAR1"/>
    <property type="match status" value="1"/>
</dbReference>
<evidence type="ECO:0000313" key="3">
    <source>
        <dbReference type="Proteomes" id="UP000324705"/>
    </source>
</evidence>
<dbReference type="EMBL" id="LT934122">
    <property type="protein sequence ID" value="VAI58286.1"/>
    <property type="molecule type" value="Genomic_DNA"/>
</dbReference>
<proteinExistence type="predicted"/>
<protein>
    <recommendedName>
        <fullName evidence="1">FAR1 domain-containing protein</fullName>
    </recommendedName>
</protein>
<organism evidence="2 3">
    <name type="scientific">Triticum turgidum subsp. durum</name>
    <name type="common">Durum wheat</name>
    <name type="synonym">Triticum durum</name>
    <dbReference type="NCBI Taxonomy" id="4567"/>
    <lineage>
        <taxon>Eukaryota</taxon>
        <taxon>Viridiplantae</taxon>
        <taxon>Streptophyta</taxon>
        <taxon>Embryophyta</taxon>
        <taxon>Tracheophyta</taxon>
        <taxon>Spermatophyta</taxon>
        <taxon>Magnoliopsida</taxon>
        <taxon>Liliopsida</taxon>
        <taxon>Poales</taxon>
        <taxon>Poaceae</taxon>
        <taxon>BOP clade</taxon>
        <taxon>Pooideae</taxon>
        <taxon>Triticodae</taxon>
        <taxon>Triticeae</taxon>
        <taxon>Triticinae</taxon>
        <taxon>Triticum</taxon>
    </lineage>
</organism>
<evidence type="ECO:0000313" key="2">
    <source>
        <dbReference type="EMBL" id="VAI58286.1"/>
    </source>
</evidence>
<dbReference type="InterPro" id="IPR004330">
    <property type="entry name" value="FAR1_DNA_bnd_dom"/>
</dbReference>
<sequence length="183" mass="20748">MDGSPPSSELYIGKMNPRAPGWNKRLRTGAAAPSRPPCPNHISAFEKVVWSFAENPTDNVITQVIGTTLDSVSEVYDFHNLYSWEKGFGIRYGKSRLNVERTKCMQEIVCGCSGKAGVENTRSCRCECPALIRLLRAENNRWYIAEHRDTHNHSLSTNFGETIHWPSHKHIGVYTRDLVKQLM</sequence>
<gene>
    <name evidence="2" type="ORF">TRITD_6Bv1G128680</name>
</gene>
<keyword evidence="3" id="KW-1185">Reference proteome</keyword>
<evidence type="ECO:0000259" key="1">
    <source>
        <dbReference type="Pfam" id="PF03101"/>
    </source>
</evidence>
<dbReference type="AlphaFoldDB" id="A0A9R1BB95"/>
<dbReference type="Gramene" id="TRITD6Bv1G128680.1">
    <property type="protein sequence ID" value="TRITD6Bv1G128680.1"/>
    <property type="gene ID" value="TRITD6Bv1G128680"/>
</dbReference>
<feature type="domain" description="FAR1" evidence="1">
    <location>
        <begin position="78"/>
        <end position="156"/>
    </location>
</feature>
<dbReference type="Proteomes" id="UP000324705">
    <property type="component" value="Chromosome 6B"/>
</dbReference>
<dbReference type="PANTHER" id="PTHR47482">
    <property type="entry name" value="OS11G0632001 PROTEIN"/>
    <property type="match status" value="1"/>
</dbReference>
<accession>A0A9R1BB95</accession>
<name>A0A9R1BB95_TRITD</name>
<dbReference type="PANTHER" id="PTHR47482:SF5">
    <property type="entry name" value="FAR1 DOMAIN-CONTAINING PROTEIN"/>
    <property type="match status" value="1"/>
</dbReference>
<dbReference type="OMA" id="NHISAFE"/>